<evidence type="ECO:0000256" key="10">
    <source>
        <dbReference type="ARBA" id="ARBA00023145"/>
    </source>
</evidence>
<dbReference type="InterPro" id="IPR033876">
    <property type="entry name" value="SAP-like"/>
</dbReference>
<comment type="catalytic activity">
    <reaction evidence="1">
        <text>Preferential cleavage at the carboxyl of hydrophobic amino acids, but fails to cleave 15-Leu-|-Tyr-16, 16-Tyr-|-Leu-17 and 24-Phe-|-Phe-25 of insulin B chain. Activates trypsinogen, and degrades keratin.</text>
        <dbReference type="EC" id="3.4.23.24"/>
    </reaction>
</comment>
<gene>
    <name evidence="16" type="ORF">LODBEIA_P26300</name>
</gene>
<dbReference type="EC" id="3.4.23.24" evidence="4"/>
<dbReference type="InterPro" id="IPR033121">
    <property type="entry name" value="PEPTIDASE_A1"/>
</dbReference>
<keyword evidence="11" id="KW-1015">Disulfide bond</keyword>
<feature type="domain" description="Peptidase A1" evidence="15">
    <location>
        <begin position="137"/>
        <end position="487"/>
    </location>
</feature>
<proteinExistence type="inferred from homology"/>
<dbReference type="EMBL" id="OZ022407">
    <property type="protein sequence ID" value="CAK9438406.1"/>
    <property type="molecule type" value="Genomic_DNA"/>
</dbReference>
<sequence>MKSSVLGLLLVLSTSWALIGDGFIQLPVTKVVRKKTGVSNRIPIYEEIEKVADRIEDGLSKLAAPFLVSSPQSSPGNGPSSSYPASASASPQAKAISVGGSPSDSSSSSDSNAQSSASNSGGTGAFFLELVNEEVLYYATLAVGSPAQEIEVMVDTGSSDLWFVAANNPQCKANGGSLDCDKHGTYNKSKSSSASATDNSFSINYFDGSKAEGKYYQDSLEFASGFALDNATFAIVENTTSTIGVFGVGYEELEATSNKYTNVPLLMKNQGLIARAAYSLYLDSKDAQSGYILFGGIDHAKFTGNLVEISVVPSNGKYVYLQIPLSHVAASINNYTDAYPTGLSNGTNTPRVGAVIYNGTDSFNGGVDLTNEPALLDSGTTYSYLAQSQVESIVGLFGNVTYNQYLQAYDIPCWLRNSGNYLQFNFNQQKDIQVPISEFIVESGKNGAGVPQCVFGILPGSMTILGGNFMRSVYAVFDLEANGISIAQAAYNNEHQVTLIE</sequence>
<evidence type="ECO:0000256" key="3">
    <source>
        <dbReference type="ARBA" id="ARBA00007447"/>
    </source>
</evidence>
<dbReference type="PANTHER" id="PTHR47966">
    <property type="entry name" value="BETA-SITE APP-CLEAVING ENZYME, ISOFORM A-RELATED"/>
    <property type="match status" value="1"/>
</dbReference>
<evidence type="ECO:0000259" key="15">
    <source>
        <dbReference type="PROSITE" id="PS51767"/>
    </source>
</evidence>
<dbReference type="InterPro" id="IPR001969">
    <property type="entry name" value="Aspartic_peptidase_AS"/>
</dbReference>
<dbReference type="InterPro" id="IPR021109">
    <property type="entry name" value="Peptidase_aspartic_dom_sf"/>
</dbReference>
<reference evidence="16 17" key="1">
    <citation type="submission" date="2024-03" db="EMBL/GenBank/DDBJ databases">
        <authorList>
            <person name="Brejova B."/>
        </authorList>
    </citation>
    <scope>NUCLEOTIDE SEQUENCE [LARGE SCALE GENOMIC DNA]</scope>
    <source>
        <strain evidence="16 17">CBS 14171</strain>
    </source>
</reference>
<evidence type="ECO:0000256" key="12">
    <source>
        <dbReference type="RuleBase" id="RU000454"/>
    </source>
</evidence>
<evidence type="ECO:0000256" key="5">
    <source>
        <dbReference type="ARBA" id="ARBA00022525"/>
    </source>
</evidence>
<organism evidence="16 17">
    <name type="scientific">Lodderomyces beijingensis</name>
    <dbReference type="NCBI Taxonomy" id="1775926"/>
    <lineage>
        <taxon>Eukaryota</taxon>
        <taxon>Fungi</taxon>
        <taxon>Dikarya</taxon>
        <taxon>Ascomycota</taxon>
        <taxon>Saccharomycotina</taxon>
        <taxon>Pichiomycetes</taxon>
        <taxon>Debaryomycetaceae</taxon>
        <taxon>Candida/Lodderomyces clade</taxon>
        <taxon>Lodderomyces</taxon>
    </lineage>
</organism>
<evidence type="ECO:0000256" key="7">
    <source>
        <dbReference type="ARBA" id="ARBA00022729"/>
    </source>
</evidence>
<keyword evidence="5" id="KW-0964">Secreted</keyword>
<evidence type="ECO:0000256" key="14">
    <source>
        <dbReference type="SAM" id="SignalP"/>
    </source>
</evidence>
<evidence type="ECO:0000313" key="17">
    <source>
        <dbReference type="Proteomes" id="UP001497383"/>
    </source>
</evidence>
<dbReference type="PROSITE" id="PS51767">
    <property type="entry name" value="PEPTIDASE_A1"/>
    <property type="match status" value="1"/>
</dbReference>
<keyword evidence="8 12" id="KW-0064">Aspartyl protease</keyword>
<evidence type="ECO:0000256" key="9">
    <source>
        <dbReference type="ARBA" id="ARBA00022801"/>
    </source>
</evidence>
<evidence type="ECO:0000256" key="1">
    <source>
        <dbReference type="ARBA" id="ARBA00001675"/>
    </source>
</evidence>
<protein>
    <recommendedName>
        <fullName evidence="4">candidapepsin</fullName>
        <ecNumber evidence="4">3.4.23.24</ecNumber>
    </recommendedName>
</protein>
<dbReference type="RefSeq" id="XP_066829568.1">
    <property type="nucleotide sequence ID" value="XM_066972651.1"/>
</dbReference>
<evidence type="ECO:0000256" key="2">
    <source>
        <dbReference type="ARBA" id="ARBA00004613"/>
    </source>
</evidence>
<keyword evidence="9 12" id="KW-0378">Hydrolase</keyword>
<dbReference type="Proteomes" id="UP001497383">
    <property type="component" value="Chromosome 3"/>
</dbReference>
<keyword evidence="7 14" id="KW-0732">Signal</keyword>
<feature type="chain" id="PRO_5046928937" description="candidapepsin" evidence="14">
    <location>
        <begin position="18"/>
        <end position="501"/>
    </location>
</feature>
<keyword evidence="17" id="KW-1185">Reference proteome</keyword>
<accession>A0ABP0ZMR0</accession>
<feature type="region of interest" description="Disordered" evidence="13">
    <location>
        <begin position="93"/>
        <end position="120"/>
    </location>
</feature>
<dbReference type="PRINTS" id="PR00792">
    <property type="entry name" value="PEPSIN"/>
</dbReference>
<evidence type="ECO:0000256" key="13">
    <source>
        <dbReference type="SAM" id="MobiDB-lite"/>
    </source>
</evidence>
<feature type="signal peptide" evidence="14">
    <location>
        <begin position="1"/>
        <end position="17"/>
    </location>
</feature>
<name>A0ABP0ZMR0_9ASCO</name>
<keyword evidence="6 12" id="KW-0645">Protease</keyword>
<dbReference type="CDD" id="cd05474">
    <property type="entry name" value="SAP_like"/>
    <property type="match status" value="1"/>
</dbReference>
<evidence type="ECO:0000313" key="16">
    <source>
        <dbReference type="EMBL" id="CAK9438406.1"/>
    </source>
</evidence>
<dbReference type="InterPro" id="IPR001461">
    <property type="entry name" value="Aspartic_peptidase_A1"/>
</dbReference>
<evidence type="ECO:0000256" key="11">
    <source>
        <dbReference type="ARBA" id="ARBA00023157"/>
    </source>
</evidence>
<dbReference type="Gene3D" id="2.40.70.10">
    <property type="entry name" value="Acid Proteases"/>
    <property type="match status" value="2"/>
</dbReference>
<dbReference type="Pfam" id="PF00026">
    <property type="entry name" value="Asp"/>
    <property type="match status" value="1"/>
</dbReference>
<comment type="subcellular location">
    <subcellularLocation>
        <location evidence="2">Secreted</location>
    </subcellularLocation>
</comment>
<dbReference type="PROSITE" id="PS00141">
    <property type="entry name" value="ASP_PROTEASE"/>
    <property type="match status" value="2"/>
</dbReference>
<dbReference type="GeneID" id="92207826"/>
<dbReference type="PANTHER" id="PTHR47966:SF65">
    <property type="entry name" value="ASPARTIC-TYPE ENDOPEPTIDASE"/>
    <property type="match status" value="1"/>
</dbReference>
<comment type="similarity">
    <text evidence="3 12">Belongs to the peptidase A1 family.</text>
</comment>
<evidence type="ECO:0000256" key="8">
    <source>
        <dbReference type="ARBA" id="ARBA00022750"/>
    </source>
</evidence>
<dbReference type="SUPFAM" id="SSF50630">
    <property type="entry name" value="Acid proteases"/>
    <property type="match status" value="1"/>
</dbReference>
<keyword evidence="10" id="KW-0865">Zymogen</keyword>
<evidence type="ECO:0000256" key="6">
    <source>
        <dbReference type="ARBA" id="ARBA00022670"/>
    </source>
</evidence>
<evidence type="ECO:0000256" key="4">
    <source>
        <dbReference type="ARBA" id="ARBA00013207"/>
    </source>
</evidence>